<evidence type="ECO:0000313" key="4">
    <source>
        <dbReference type="Proteomes" id="UP000004191"/>
    </source>
</evidence>
<dbReference type="GO" id="GO:0016485">
    <property type="term" value="P:protein processing"/>
    <property type="evidence" value="ECO:0007669"/>
    <property type="project" value="TreeGrafter"/>
</dbReference>
<dbReference type="InterPro" id="IPR011765">
    <property type="entry name" value="Pept_M16_N"/>
</dbReference>
<dbReference type="STRING" id="883114.HMPREF9709_00049"/>
<evidence type="ECO:0000256" key="1">
    <source>
        <dbReference type="SAM" id="Coils"/>
    </source>
</evidence>
<dbReference type="FunFam" id="3.30.830.10:FF:000034">
    <property type="entry name" value="presequence protease 1, chloroplastic/mitochondrial"/>
    <property type="match status" value="1"/>
</dbReference>
<dbReference type="InterPro" id="IPR055130">
    <property type="entry name" value="PreP_C"/>
</dbReference>
<proteinExistence type="predicted"/>
<organism evidence="3 4">
    <name type="scientific">Helcococcus kunzii ATCC 51366</name>
    <dbReference type="NCBI Taxonomy" id="883114"/>
    <lineage>
        <taxon>Bacteria</taxon>
        <taxon>Bacillati</taxon>
        <taxon>Bacillota</taxon>
        <taxon>Tissierellia</taxon>
        <taxon>Tissierellales</taxon>
        <taxon>Peptoniphilaceae</taxon>
        <taxon>Helcococcus</taxon>
    </lineage>
</organism>
<sequence length="954" mass="109975">MKNYKLIEEKYLDNEQSDALVYQHKKTKAQIFVMKNDDENKVFGIGFRTPPKKSDGVCHIIEHCVLNGSKKYRTKEPFMDMIKGSLYTFLNAMTYPDKTIYPVASRNDKDFKNLTDLYLDAVFNPRVLEEEKIFRQEGWRYNLEDGKLTYKGVVYNEMRGSMSSQETQVFKNTNAELFPDTIYGLNSGGDPYVIPELTYEQFKEYYSEFYHPSNSYIFLYGNMDHEAYLEYIDKEYLSNYKFRYVNSTLHYQKHFDAVKDNVKYINTARETKPNEAFVSYSAIIGKGNDSKDRIISNILSSALIDNESSSLRQKLLSSGMLDVVFSASTTNLEATFSIIAKNINPKDKDVFVQLIEEELYNISKVGIDKDLILTELNAYKYDLREKGNSATKGMVYFTNALDSWLYDKSPIEAIDINDDLQFIEDNIENGIFEKFIEERILASKNKSIVTHIPQKGLNEEKDAQLQQSLDEKLASLSEEEKKDLENFRIEMETFQNRKNTEEEKATIPMLSKEDVNTQIERIDREVEDRDNYTLLKHNLPTSGIDYISLAFNIDHISSPEDIKYLSLLCSILTMIDTKNYHYSDLNKYIYLNTDGISFSIAQYRDDKADKIYRKLMVTTKTFSENISNATDILAEIIHNTIFENKKRIKEIISMINAGNEMNLLHMGHVYMMNRAASNHIEYLKYNELVKGIDFYLFVKELNENMPDDILTKLEEIFHKAFSSNKLIVDLASTFENKKVLENSIDHLVSTLDDTVYEESPFEFTPEAIKEGFATTADVNYVSYGNKLSEEFTGKYIVLNNLVSNEFLYREIRAKGGAYGAGMTTNQVGSFATYSYRDPNLEKTLQTYNGIPNFLEETQITDEDLLPLIIGAVGKLDPPKTERAKAAFDLSFYIGHREYEEIDDLIKNALESDIETLKSKATILKEAIETASLAVLGNSQLINDKKDIFDRIIEL</sequence>
<dbReference type="GO" id="GO:0004222">
    <property type="term" value="F:metalloendopeptidase activity"/>
    <property type="evidence" value="ECO:0007669"/>
    <property type="project" value="TreeGrafter"/>
</dbReference>
<dbReference type="EMBL" id="AGEI01000002">
    <property type="protein sequence ID" value="EHR36294.1"/>
    <property type="molecule type" value="Genomic_DNA"/>
</dbReference>
<dbReference type="AlphaFoldDB" id="H3NL38"/>
<dbReference type="eggNOG" id="COG1026">
    <property type="taxonomic scope" value="Bacteria"/>
</dbReference>
<evidence type="ECO:0000313" key="3">
    <source>
        <dbReference type="EMBL" id="EHR36294.1"/>
    </source>
</evidence>
<dbReference type="GeneID" id="96998074"/>
<dbReference type="InterPro" id="IPR011249">
    <property type="entry name" value="Metalloenz_LuxS/M16"/>
</dbReference>
<accession>H3NL38</accession>
<dbReference type="OrthoDB" id="9762027at2"/>
<dbReference type="PANTHER" id="PTHR43016">
    <property type="entry name" value="PRESEQUENCE PROTEASE"/>
    <property type="match status" value="1"/>
</dbReference>
<gene>
    <name evidence="3" type="ORF">HMPREF9709_00049</name>
</gene>
<dbReference type="GO" id="GO:0046872">
    <property type="term" value="F:metal ion binding"/>
    <property type="evidence" value="ECO:0007669"/>
    <property type="project" value="InterPro"/>
</dbReference>
<name>H3NL38_9FIRM</name>
<dbReference type="Proteomes" id="UP000004191">
    <property type="component" value="Unassembled WGS sequence"/>
</dbReference>
<protein>
    <recommendedName>
        <fullName evidence="2">Peptidase M16C associated domain-containing protein</fullName>
    </recommendedName>
</protein>
<dbReference type="RefSeq" id="WP_005396824.1">
    <property type="nucleotide sequence ID" value="NZ_JH601088.1"/>
</dbReference>
<dbReference type="PANTHER" id="PTHR43016:SF13">
    <property type="entry name" value="PRESEQUENCE PROTEASE, MITOCHONDRIAL"/>
    <property type="match status" value="1"/>
</dbReference>
<feature type="domain" description="Peptidase M16C associated" evidence="2">
    <location>
        <begin position="451"/>
        <end position="701"/>
    </location>
</feature>
<reference evidence="3 4" key="1">
    <citation type="submission" date="2012-01" db="EMBL/GenBank/DDBJ databases">
        <title>The Genome Sequence of Helcococcus kunzii ATCC 51366.</title>
        <authorList>
            <consortium name="The Broad Institute Genome Sequencing Platform"/>
            <person name="Earl A."/>
            <person name="Ward D."/>
            <person name="Feldgarden M."/>
            <person name="Gevers D."/>
            <person name="Huys G."/>
            <person name="Young S.K."/>
            <person name="Zeng Q."/>
            <person name="Gargeya S."/>
            <person name="Fitzgerald M."/>
            <person name="Haas B."/>
            <person name="Abouelleil A."/>
            <person name="Alvarado L."/>
            <person name="Arachchi H.M."/>
            <person name="Berlin A."/>
            <person name="Chapman S.B."/>
            <person name="Gearin G."/>
            <person name="Goldberg J."/>
            <person name="Griggs A."/>
            <person name="Gujja S."/>
            <person name="Hansen M."/>
            <person name="Heiman D."/>
            <person name="Howarth C."/>
            <person name="Larimer J."/>
            <person name="Lui A."/>
            <person name="MacDonald P.J.P."/>
            <person name="McCowen C."/>
            <person name="Montmayeur A."/>
            <person name="Murphy C."/>
            <person name="Neiman D."/>
            <person name="Pearson M."/>
            <person name="Priest M."/>
            <person name="Roberts A."/>
            <person name="Saif S."/>
            <person name="Shea T."/>
            <person name="Sisk P."/>
            <person name="Stolte C."/>
            <person name="Sykes S."/>
            <person name="Wortman J."/>
            <person name="Nusbaum C."/>
            <person name="Birren B."/>
        </authorList>
    </citation>
    <scope>NUCLEOTIDE SEQUENCE [LARGE SCALE GENOMIC DNA]</scope>
    <source>
        <strain evidence="3 4">ATCC 51366</strain>
    </source>
</reference>
<dbReference type="HOGENOM" id="CLU_009165_1_0_9"/>
<dbReference type="Gene3D" id="3.30.830.10">
    <property type="entry name" value="Metalloenzyme, LuxS/M16 peptidase-like"/>
    <property type="match status" value="4"/>
</dbReference>
<dbReference type="Pfam" id="PF00675">
    <property type="entry name" value="Peptidase_M16"/>
    <property type="match status" value="1"/>
</dbReference>
<dbReference type="SUPFAM" id="SSF63411">
    <property type="entry name" value="LuxS/MPP-like metallohydrolase"/>
    <property type="match status" value="4"/>
</dbReference>
<dbReference type="Pfam" id="PF22516">
    <property type="entry name" value="PreP_C"/>
    <property type="match status" value="1"/>
</dbReference>
<keyword evidence="1" id="KW-0175">Coiled coil</keyword>
<evidence type="ECO:0000259" key="2">
    <source>
        <dbReference type="SMART" id="SM01264"/>
    </source>
</evidence>
<dbReference type="Pfam" id="PF05193">
    <property type="entry name" value="Peptidase_M16_C"/>
    <property type="match status" value="1"/>
</dbReference>
<feature type="coiled-coil region" evidence="1">
    <location>
        <begin position="477"/>
        <end position="504"/>
    </location>
</feature>
<dbReference type="Pfam" id="PF08367">
    <property type="entry name" value="M16C_assoc"/>
    <property type="match status" value="1"/>
</dbReference>
<dbReference type="InterPro" id="IPR007863">
    <property type="entry name" value="Peptidase_M16_C"/>
</dbReference>
<comment type="caution">
    <text evidence="3">The sequence shown here is derived from an EMBL/GenBank/DDBJ whole genome shotgun (WGS) entry which is preliminary data.</text>
</comment>
<dbReference type="SMART" id="SM01264">
    <property type="entry name" value="M16C_associated"/>
    <property type="match status" value="1"/>
</dbReference>
<dbReference type="InterPro" id="IPR013578">
    <property type="entry name" value="Peptidase_M16C_assoc"/>
</dbReference>
<keyword evidence="4" id="KW-1185">Reference proteome</keyword>